<reference evidence="2" key="1">
    <citation type="journal article" date="2020" name="Stud. Mycol.">
        <title>101 Dothideomycetes genomes: a test case for predicting lifestyles and emergence of pathogens.</title>
        <authorList>
            <person name="Haridas S."/>
            <person name="Albert R."/>
            <person name="Binder M."/>
            <person name="Bloem J."/>
            <person name="Labutti K."/>
            <person name="Salamov A."/>
            <person name="Andreopoulos B."/>
            <person name="Baker S."/>
            <person name="Barry K."/>
            <person name="Bills G."/>
            <person name="Bluhm B."/>
            <person name="Cannon C."/>
            <person name="Castanera R."/>
            <person name="Culley D."/>
            <person name="Daum C."/>
            <person name="Ezra D."/>
            <person name="Gonzalez J."/>
            <person name="Henrissat B."/>
            <person name="Kuo A."/>
            <person name="Liang C."/>
            <person name="Lipzen A."/>
            <person name="Lutzoni F."/>
            <person name="Magnuson J."/>
            <person name="Mondo S."/>
            <person name="Nolan M."/>
            <person name="Ohm R."/>
            <person name="Pangilinan J."/>
            <person name="Park H.-J."/>
            <person name="Ramirez L."/>
            <person name="Alfaro M."/>
            <person name="Sun H."/>
            <person name="Tritt A."/>
            <person name="Yoshinaga Y."/>
            <person name="Zwiers L.-H."/>
            <person name="Turgeon B."/>
            <person name="Goodwin S."/>
            <person name="Spatafora J."/>
            <person name="Crous P."/>
            <person name="Grigoriev I."/>
        </authorList>
    </citation>
    <scope>NUCLEOTIDE SEQUENCE</scope>
    <source>
        <strain evidence="2">CBS 113979</strain>
    </source>
</reference>
<name>A0A6G1GXC3_9PEZI</name>
<proteinExistence type="predicted"/>
<dbReference type="InterPro" id="IPR039634">
    <property type="entry name" value="Bul1-like"/>
</dbReference>
<feature type="compositionally biased region" description="Low complexity" evidence="1">
    <location>
        <begin position="368"/>
        <end position="384"/>
    </location>
</feature>
<feature type="region of interest" description="Disordered" evidence="1">
    <location>
        <begin position="462"/>
        <end position="490"/>
    </location>
</feature>
<evidence type="ECO:0008006" key="4">
    <source>
        <dbReference type="Google" id="ProtNLM"/>
    </source>
</evidence>
<dbReference type="OrthoDB" id="2283785at2759"/>
<feature type="region of interest" description="Disordered" evidence="1">
    <location>
        <begin position="338"/>
        <end position="384"/>
    </location>
</feature>
<dbReference type="EMBL" id="ML977161">
    <property type="protein sequence ID" value="KAF1985585.1"/>
    <property type="molecule type" value="Genomic_DNA"/>
</dbReference>
<dbReference type="Proteomes" id="UP000800041">
    <property type="component" value="Unassembled WGS sequence"/>
</dbReference>
<sequence>MDLRVPNMTLLGKPTIEIKLNTSSQAHGDYVTSYSTMDKIEGTVLITPKNDTRFDDVEIAFIGTSKTFVDKLSSTSSIGGRTEASHQFLKLTQPTDHTILPHPPIAKGGETYKFSFTFVVPRQLLPKSCPHKTTNSAVKDLHLQVPPSLGDAEVSGFGGCLLDDLAPQMAKITYAIRATVLKNRESDGIESVLAQQSRKIRIKPAFEEHPPVTTEDKTDDYVLREEKCIRKGMFKGKLGRLVMESFQPRSLCLPASNPTANITTTLRVNLRFDPAEESSQPPTLGSLNSKFKATTFYASYPVSGLPSKSRSLPNMSQSFHSETLPLSTRCMASVQWTRHSGNKNSPSTSPTLSHATPMTPERRDSILSTSSTNSSSSPSSSTPAPSSAYAGASYYTAHLVVPVTLPHTKHFVPTFHSCLVSRIYALSLHLSLSSSSSTASLTPTLSLRVPVQISAEGSATSLDARRASDMEQEADEALRPRSVAPPPFSFVDSNSYPLSPPLSPSGGGVRHESAPPGYEVFPPTNPFSAAYQAQAQRTDRGFPTAARRRTEGVDVGIRTNFELGTRA</sequence>
<gene>
    <name evidence="2" type="ORF">K402DRAFT_334260</name>
</gene>
<dbReference type="InterPro" id="IPR014752">
    <property type="entry name" value="Arrestin-like_C"/>
</dbReference>
<organism evidence="2 3">
    <name type="scientific">Aulographum hederae CBS 113979</name>
    <dbReference type="NCBI Taxonomy" id="1176131"/>
    <lineage>
        <taxon>Eukaryota</taxon>
        <taxon>Fungi</taxon>
        <taxon>Dikarya</taxon>
        <taxon>Ascomycota</taxon>
        <taxon>Pezizomycotina</taxon>
        <taxon>Dothideomycetes</taxon>
        <taxon>Pleosporomycetidae</taxon>
        <taxon>Aulographales</taxon>
        <taxon>Aulographaceae</taxon>
    </lineage>
</organism>
<evidence type="ECO:0000313" key="2">
    <source>
        <dbReference type="EMBL" id="KAF1985585.1"/>
    </source>
</evidence>
<dbReference type="PANTHER" id="PTHR31904:SF1">
    <property type="entry name" value="BYPASS OF STOP CODON PROTEIN 5-RELATED"/>
    <property type="match status" value="1"/>
</dbReference>
<keyword evidence="3" id="KW-1185">Reference proteome</keyword>
<feature type="compositionally biased region" description="Polar residues" evidence="1">
    <location>
        <begin position="338"/>
        <end position="356"/>
    </location>
</feature>
<dbReference type="PANTHER" id="PTHR31904">
    <property type="entry name" value="BYPASS OF STOP CODON PROTEIN 5-RELATED"/>
    <property type="match status" value="1"/>
</dbReference>
<dbReference type="Gene3D" id="2.60.40.640">
    <property type="match status" value="1"/>
</dbReference>
<dbReference type="AlphaFoldDB" id="A0A6G1GXC3"/>
<evidence type="ECO:0000313" key="3">
    <source>
        <dbReference type="Proteomes" id="UP000800041"/>
    </source>
</evidence>
<protein>
    <recommendedName>
        <fullName evidence="4">Arrestin-like N-terminal domain-containing protein</fullName>
    </recommendedName>
</protein>
<evidence type="ECO:0000256" key="1">
    <source>
        <dbReference type="SAM" id="MobiDB-lite"/>
    </source>
</evidence>
<accession>A0A6G1GXC3</accession>